<dbReference type="AlphaFoldDB" id="A0A2C9WMT8"/>
<evidence type="ECO:0000313" key="1">
    <source>
        <dbReference type="EMBL" id="OAY61110.1"/>
    </source>
</evidence>
<dbReference type="EMBL" id="CM004387">
    <property type="protein sequence ID" value="OAY61110.1"/>
    <property type="molecule type" value="Genomic_DNA"/>
</dbReference>
<organism evidence="1">
    <name type="scientific">Manihot esculenta</name>
    <name type="common">Cassava</name>
    <name type="synonym">Jatropha manihot</name>
    <dbReference type="NCBI Taxonomy" id="3983"/>
    <lineage>
        <taxon>Eukaryota</taxon>
        <taxon>Viridiplantae</taxon>
        <taxon>Streptophyta</taxon>
        <taxon>Embryophyta</taxon>
        <taxon>Tracheophyta</taxon>
        <taxon>Spermatophyta</taxon>
        <taxon>Magnoliopsida</taxon>
        <taxon>eudicotyledons</taxon>
        <taxon>Gunneridae</taxon>
        <taxon>Pentapetalae</taxon>
        <taxon>rosids</taxon>
        <taxon>fabids</taxon>
        <taxon>Malpighiales</taxon>
        <taxon>Euphorbiaceae</taxon>
        <taxon>Crotonoideae</taxon>
        <taxon>Manihoteae</taxon>
        <taxon>Manihot</taxon>
    </lineage>
</organism>
<gene>
    <name evidence="1" type="ORF">MANES_01G164400</name>
</gene>
<name>A0A2C9WMT8_MANES</name>
<proteinExistence type="predicted"/>
<protein>
    <submittedName>
        <fullName evidence="1">Uncharacterized protein</fullName>
    </submittedName>
</protein>
<sequence>MRLPVRTQFLYNYAMPIKLSYRKHIRSFFQFHNI</sequence>
<accession>A0A2C9WMT8</accession>
<reference evidence="1" key="1">
    <citation type="submission" date="2016-02" db="EMBL/GenBank/DDBJ databases">
        <title>WGS assembly of Manihot esculenta.</title>
        <authorList>
            <person name="Bredeson J.V."/>
            <person name="Prochnik S.E."/>
            <person name="Lyons J.B."/>
            <person name="Schmutz J."/>
            <person name="Grimwood J."/>
            <person name="Vrebalov J."/>
            <person name="Bart R.S."/>
            <person name="Amuge T."/>
            <person name="Ferguson M.E."/>
            <person name="Green R."/>
            <person name="Putnam N."/>
            <person name="Stites J."/>
            <person name="Rounsley S."/>
            <person name="Rokhsar D.S."/>
        </authorList>
    </citation>
    <scope>NUCLEOTIDE SEQUENCE [LARGE SCALE GENOMIC DNA]</scope>
    <source>
        <tissue evidence="1">Leaf</tissue>
    </source>
</reference>